<dbReference type="GO" id="GO:0012505">
    <property type="term" value="C:endomembrane system"/>
    <property type="evidence" value="ECO:0007669"/>
    <property type="project" value="UniProtKB-ARBA"/>
</dbReference>
<keyword evidence="3" id="KW-0446">Lipid-binding</keyword>
<evidence type="ECO:0000256" key="1">
    <source>
        <dbReference type="ARBA" id="ARBA00004255"/>
    </source>
</evidence>
<dbReference type="Proteomes" id="UP000578819">
    <property type="component" value="Unassembled WGS sequence"/>
</dbReference>
<keyword evidence="4" id="KW-0472">Membrane</keyword>
<dbReference type="Pfam" id="PF05719">
    <property type="entry name" value="GPP34"/>
    <property type="match status" value="1"/>
</dbReference>
<reference evidence="5 6" key="1">
    <citation type="submission" date="2020-08" db="EMBL/GenBank/DDBJ databases">
        <title>Sequencing the genomes of 1000 actinobacteria strains.</title>
        <authorList>
            <person name="Klenk H.-P."/>
        </authorList>
    </citation>
    <scope>NUCLEOTIDE SEQUENCE [LARGE SCALE GENOMIC DNA]</scope>
    <source>
        <strain evidence="5 6">DSM 45886</strain>
    </source>
</reference>
<accession>A0A7W7SSW9</accession>
<protein>
    <recommendedName>
        <fullName evidence="7">Golgi phosphoprotein 3 (GPP34)</fullName>
    </recommendedName>
</protein>
<gene>
    <name evidence="5" type="ORF">FHR38_003979</name>
</gene>
<evidence type="ECO:0008006" key="7">
    <source>
        <dbReference type="Google" id="ProtNLM"/>
    </source>
</evidence>
<sequence>MSQPFTPTPPNNRMPLRGELFVLTHTEAGEPMAHRPSLSIGLAGAILVGLVMPVERVRLIGGSAAVVVDHQMTGDPVADWALTMLAGHQASMSVQDTLRLLAVDAYQRTSAGLVAGGLVTETSRRRLFGRTAAYPPTDSAVIPRVRGRLRYVLQGIEAADPQTDVLAGLVRALGLESALYLDAIGEDIRPVMRQMLNRVATEYPGVKEIVKAVEGLIGESAISVYG</sequence>
<comment type="caution">
    <text evidence="5">The sequence shown here is derived from an EMBL/GenBank/DDBJ whole genome shotgun (WGS) entry which is preliminary data.</text>
</comment>
<dbReference type="GO" id="GO:0070273">
    <property type="term" value="F:phosphatidylinositol-4-phosphate binding"/>
    <property type="evidence" value="ECO:0007669"/>
    <property type="project" value="InterPro"/>
</dbReference>
<proteinExistence type="predicted"/>
<keyword evidence="6" id="KW-1185">Reference proteome</keyword>
<dbReference type="InterPro" id="IPR008628">
    <property type="entry name" value="GPP34-like"/>
</dbReference>
<organism evidence="5 6">
    <name type="scientific">Micromonospora polyrhachis</name>
    <dbReference type="NCBI Taxonomy" id="1282883"/>
    <lineage>
        <taxon>Bacteria</taxon>
        <taxon>Bacillati</taxon>
        <taxon>Actinomycetota</taxon>
        <taxon>Actinomycetes</taxon>
        <taxon>Micromonosporales</taxon>
        <taxon>Micromonosporaceae</taxon>
        <taxon>Micromonospora</taxon>
    </lineage>
</organism>
<name>A0A7W7SSW9_9ACTN</name>
<dbReference type="AlphaFoldDB" id="A0A7W7SSW9"/>
<keyword evidence="2" id="KW-0333">Golgi apparatus</keyword>
<evidence type="ECO:0000256" key="3">
    <source>
        <dbReference type="ARBA" id="ARBA00023121"/>
    </source>
</evidence>
<evidence type="ECO:0000313" key="6">
    <source>
        <dbReference type="Proteomes" id="UP000578819"/>
    </source>
</evidence>
<dbReference type="RefSeq" id="WP_184536055.1">
    <property type="nucleotide sequence ID" value="NZ_JACHJW010000001.1"/>
</dbReference>
<dbReference type="Gene3D" id="1.10.3630.10">
    <property type="entry name" value="yeast vps74-n-term truncation variant domain like"/>
    <property type="match status" value="1"/>
</dbReference>
<dbReference type="GO" id="GO:0005737">
    <property type="term" value="C:cytoplasm"/>
    <property type="evidence" value="ECO:0007669"/>
    <property type="project" value="UniProtKB-ARBA"/>
</dbReference>
<dbReference type="InterPro" id="IPR038261">
    <property type="entry name" value="GPP34-like_sf"/>
</dbReference>
<evidence type="ECO:0000256" key="4">
    <source>
        <dbReference type="ARBA" id="ARBA00023136"/>
    </source>
</evidence>
<evidence type="ECO:0000256" key="2">
    <source>
        <dbReference type="ARBA" id="ARBA00023034"/>
    </source>
</evidence>
<evidence type="ECO:0000313" key="5">
    <source>
        <dbReference type="EMBL" id="MBB4960246.1"/>
    </source>
</evidence>
<comment type="subcellular location">
    <subcellularLocation>
        <location evidence="1">Golgi apparatus membrane</location>
        <topology evidence="1">Peripheral membrane protein</topology>
        <orientation evidence="1">Cytoplasmic side</orientation>
    </subcellularLocation>
</comment>
<dbReference type="EMBL" id="JACHJW010000001">
    <property type="protein sequence ID" value="MBB4960246.1"/>
    <property type="molecule type" value="Genomic_DNA"/>
</dbReference>